<dbReference type="EMBL" id="BAAAXQ010000007">
    <property type="protein sequence ID" value="GAA3010133.1"/>
    <property type="molecule type" value="Genomic_DNA"/>
</dbReference>
<sequence>MRFIEKITSHQNMRQAMEQVKKNKGTPGVDKMPVEELPPYFYQILFRRFDR</sequence>
<comment type="caution">
    <text evidence="1">The sequence shown here is derived from an EMBL/GenBank/DDBJ whole genome shotgun (WGS) entry which is preliminary data.</text>
</comment>
<proteinExistence type="predicted"/>
<keyword evidence="2" id="KW-1185">Reference proteome</keyword>
<accession>A0ABN3XZL3</accession>
<organism evidence="1 2">
    <name type="scientific">Tetragenococcus solitarius</name>
    <dbReference type="NCBI Taxonomy" id="71453"/>
    <lineage>
        <taxon>Bacteria</taxon>
        <taxon>Bacillati</taxon>
        <taxon>Bacillota</taxon>
        <taxon>Bacilli</taxon>
        <taxon>Lactobacillales</taxon>
        <taxon>Enterococcaceae</taxon>
        <taxon>Tetragenococcus</taxon>
    </lineage>
</organism>
<dbReference type="Proteomes" id="UP001501577">
    <property type="component" value="Unassembled WGS sequence"/>
</dbReference>
<reference evidence="1 2" key="1">
    <citation type="journal article" date="2019" name="Int. J. Syst. Evol. Microbiol.">
        <title>The Global Catalogue of Microorganisms (GCM) 10K type strain sequencing project: providing services to taxonomists for standard genome sequencing and annotation.</title>
        <authorList>
            <consortium name="The Broad Institute Genomics Platform"/>
            <consortium name="The Broad Institute Genome Sequencing Center for Infectious Disease"/>
            <person name="Wu L."/>
            <person name="Ma J."/>
        </authorList>
    </citation>
    <scope>NUCLEOTIDE SEQUENCE [LARGE SCALE GENOMIC DNA]</scope>
    <source>
        <strain evidence="1 2">JCM 8736</strain>
    </source>
</reference>
<evidence type="ECO:0000313" key="2">
    <source>
        <dbReference type="Proteomes" id="UP001501577"/>
    </source>
</evidence>
<name>A0ABN3XZL3_9ENTE</name>
<evidence type="ECO:0008006" key="3">
    <source>
        <dbReference type="Google" id="ProtNLM"/>
    </source>
</evidence>
<protein>
    <recommendedName>
        <fullName evidence="3">Group II intron reverse transcriptase/maturase</fullName>
    </recommendedName>
</protein>
<gene>
    <name evidence="1" type="ORF">GCM10019998_02800</name>
</gene>
<evidence type="ECO:0000313" key="1">
    <source>
        <dbReference type="EMBL" id="GAA3010133.1"/>
    </source>
</evidence>